<accession>A0A1M6XVB6</accession>
<protein>
    <submittedName>
        <fullName evidence="10">L,D-transpeptidase catalytic domain</fullName>
    </submittedName>
</protein>
<dbReference type="OrthoDB" id="8887048at2"/>
<dbReference type="InterPro" id="IPR050979">
    <property type="entry name" value="LD-transpeptidase"/>
</dbReference>
<feature type="domain" description="L,D-TPase catalytic" evidence="9">
    <location>
        <begin position="55"/>
        <end position="169"/>
    </location>
</feature>
<dbReference type="GO" id="GO:0016740">
    <property type="term" value="F:transferase activity"/>
    <property type="evidence" value="ECO:0007669"/>
    <property type="project" value="UniProtKB-KW"/>
</dbReference>
<dbReference type="GO" id="GO:0071972">
    <property type="term" value="F:peptidoglycan L,D-transpeptidase activity"/>
    <property type="evidence" value="ECO:0007669"/>
    <property type="project" value="TreeGrafter"/>
</dbReference>
<dbReference type="GO" id="GO:0008360">
    <property type="term" value="P:regulation of cell shape"/>
    <property type="evidence" value="ECO:0007669"/>
    <property type="project" value="UniProtKB-UniRule"/>
</dbReference>
<dbReference type="GO" id="GO:0018104">
    <property type="term" value="P:peptidoglycan-protein cross-linking"/>
    <property type="evidence" value="ECO:0007669"/>
    <property type="project" value="TreeGrafter"/>
</dbReference>
<dbReference type="EMBL" id="FRAP01000018">
    <property type="protein sequence ID" value="SHL09819.1"/>
    <property type="molecule type" value="Genomic_DNA"/>
</dbReference>
<gene>
    <name evidence="10" type="ORF">SAMN05443637_11822</name>
</gene>
<evidence type="ECO:0000256" key="4">
    <source>
        <dbReference type="ARBA" id="ARBA00022984"/>
    </source>
</evidence>
<keyword evidence="4 6" id="KW-0573">Peptidoglycan synthesis</keyword>
<evidence type="ECO:0000259" key="9">
    <source>
        <dbReference type="PROSITE" id="PS52029"/>
    </source>
</evidence>
<dbReference type="PANTHER" id="PTHR30582:SF33">
    <property type="entry name" value="EXPORTED PROTEIN"/>
    <property type="match status" value="1"/>
</dbReference>
<evidence type="ECO:0000256" key="1">
    <source>
        <dbReference type="ARBA" id="ARBA00004752"/>
    </source>
</evidence>
<dbReference type="GO" id="GO:0071555">
    <property type="term" value="P:cell wall organization"/>
    <property type="evidence" value="ECO:0007669"/>
    <property type="project" value="UniProtKB-UniRule"/>
</dbReference>
<name>A0A1M6XVB6_PSETH</name>
<dbReference type="Proteomes" id="UP000184363">
    <property type="component" value="Unassembled WGS sequence"/>
</dbReference>
<keyword evidence="2" id="KW-0808">Transferase</keyword>
<evidence type="ECO:0000256" key="2">
    <source>
        <dbReference type="ARBA" id="ARBA00022679"/>
    </source>
</evidence>
<keyword evidence="11" id="KW-1185">Reference proteome</keyword>
<sequence length="196" mass="20327">MGKARALVVVMAASVTVATTVLAGQAFAEADAASPAAQATRSKPLVEGTPCSITARACVDLESQQSWLIADGEVVRGPVRISSGGAGAETPVGHSLRVYRKEADRRSSEFRLPDGEPAPMPWAVFFDDGGIAFHAGDPTRASAGCVRLAPEDAKAWFDFLQIGDQVQVVRASEEYAARGLSTPDPGPDAESDGGGD</sequence>
<dbReference type="InterPro" id="IPR005490">
    <property type="entry name" value="LD_TPept_cat_dom"/>
</dbReference>
<evidence type="ECO:0000256" key="7">
    <source>
        <dbReference type="SAM" id="MobiDB-lite"/>
    </source>
</evidence>
<dbReference type="Pfam" id="PF03734">
    <property type="entry name" value="YkuD"/>
    <property type="match status" value="1"/>
</dbReference>
<dbReference type="UniPathway" id="UPA00219"/>
<dbReference type="PANTHER" id="PTHR30582">
    <property type="entry name" value="L,D-TRANSPEPTIDASE"/>
    <property type="match status" value="1"/>
</dbReference>
<feature type="region of interest" description="Disordered" evidence="7">
    <location>
        <begin position="175"/>
        <end position="196"/>
    </location>
</feature>
<evidence type="ECO:0000256" key="5">
    <source>
        <dbReference type="ARBA" id="ARBA00023316"/>
    </source>
</evidence>
<keyword evidence="5 6" id="KW-0961">Cell wall biogenesis/degradation</keyword>
<comment type="pathway">
    <text evidence="1 6">Cell wall biogenesis; peptidoglycan biosynthesis.</text>
</comment>
<evidence type="ECO:0000256" key="3">
    <source>
        <dbReference type="ARBA" id="ARBA00022960"/>
    </source>
</evidence>
<feature type="compositionally biased region" description="Acidic residues" evidence="7">
    <location>
        <begin position="187"/>
        <end position="196"/>
    </location>
</feature>
<evidence type="ECO:0000313" key="11">
    <source>
        <dbReference type="Proteomes" id="UP000184363"/>
    </source>
</evidence>
<dbReference type="Gene3D" id="2.40.440.10">
    <property type="entry name" value="L,D-transpeptidase catalytic domain-like"/>
    <property type="match status" value="1"/>
</dbReference>
<reference evidence="10 11" key="1">
    <citation type="submission" date="2016-11" db="EMBL/GenBank/DDBJ databases">
        <authorList>
            <person name="Jaros S."/>
            <person name="Januszkiewicz K."/>
            <person name="Wedrychowicz H."/>
        </authorList>
    </citation>
    <scope>NUCLEOTIDE SEQUENCE [LARGE SCALE GENOMIC DNA]</scope>
    <source>
        <strain evidence="10 11">DSM 43832</strain>
    </source>
</reference>
<dbReference type="STRING" id="1848.SAMN05443637_11822"/>
<dbReference type="GO" id="GO:0005576">
    <property type="term" value="C:extracellular region"/>
    <property type="evidence" value="ECO:0007669"/>
    <property type="project" value="TreeGrafter"/>
</dbReference>
<evidence type="ECO:0000313" key="10">
    <source>
        <dbReference type="EMBL" id="SHL09819.1"/>
    </source>
</evidence>
<feature type="signal peptide" evidence="8">
    <location>
        <begin position="1"/>
        <end position="23"/>
    </location>
</feature>
<dbReference type="RefSeq" id="WP_073458992.1">
    <property type="nucleotide sequence ID" value="NZ_CALGVN010000037.1"/>
</dbReference>
<dbReference type="AlphaFoldDB" id="A0A1M6XVB6"/>
<feature type="active site" description="Proton donor/acceptor" evidence="6">
    <location>
        <position position="134"/>
    </location>
</feature>
<proteinExistence type="predicted"/>
<evidence type="ECO:0000256" key="6">
    <source>
        <dbReference type="PROSITE-ProRule" id="PRU01373"/>
    </source>
</evidence>
<dbReference type="PROSITE" id="PS52029">
    <property type="entry name" value="LD_TPASE"/>
    <property type="match status" value="1"/>
</dbReference>
<feature type="chain" id="PRO_5039515818" evidence="8">
    <location>
        <begin position="24"/>
        <end position="196"/>
    </location>
</feature>
<dbReference type="CDD" id="cd16913">
    <property type="entry name" value="YkuD_like"/>
    <property type="match status" value="1"/>
</dbReference>
<feature type="active site" description="Nucleophile" evidence="6">
    <location>
        <position position="145"/>
    </location>
</feature>
<keyword evidence="3 6" id="KW-0133">Cell shape</keyword>
<dbReference type="InterPro" id="IPR038063">
    <property type="entry name" value="Transpep_catalytic_dom"/>
</dbReference>
<evidence type="ECO:0000256" key="8">
    <source>
        <dbReference type="SAM" id="SignalP"/>
    </source>
</evidence>
<organism evidence="10 11">
    <name type="scientific">Pseudonocardia thermophila</name>
    <dbReference type="NCBI Taxonomy" id="1848"/>
    <lineage>
        <taxon>Bacteria</taxon>
        <taxon>Bacillati</taxon>
        <taxon>Actinomycetota</taxon>
        <taxon>Actinomycetes</taxon>
        <taxon>Pseudonocardiales</taxon>
        <taxon>Pseudonocardiaceae</taxon>
        <taxon>Pseudonocardia</taxon>
    </lineage>
</organism>
<keyword evidence="8" id="KW-0732">Signal</keyword>
<dbReference type="SUPFAM" id="SSF141523">
    <property type="entry name" value="L,D-transpeptidase catalytic domain-like"/>
    <property type="match status" value="1"/>
</dbReference>